<dbReference type="GO" id="GO:0042781">
    <property type="term" value="F:3'-tRNA processing endoribonuclease activity"/>
    <property type="evidence" value="ECO:0007669"/>
    <property type="project" value="TreeGrafter"/>
</dbReference>
<evidence type="ECO:0000256" key="5">
    <source>
        <dbReference type="ARBA" id="ARBA00022801"/>
    </source>
</evidence>
<keyword evidence="3 7" id="KW-0540">Nuclease</keyword>
<dbReference type="InterPro" id="IPR020539">
    <property type="entry name" value="RNase_P_CS"/>
</dbReference>
<dbReference type="AlphaFoldDB" id="A0A402CXM5"/>
<dbReference type="GO" id="GO:0000049">
    <property type="term" value="F:tRNA binding"/>
    <property type="evidence" value="ECO:0007669"/>
    <property type="project" value="UniProtKB-UniRule"/>
</dbReference>
<dbReference type="EMBL" id="AP025739">
    <property type="protein sequence ID" value="BDI32229.1"/>
    <property type="molecule type" value="Genomic_DNA"/>
</dbReference>
<gene>
    <name evidence="7" type="primary">rnpA</name>
    <name evidence="8" type="ORF">CCAX7_42800</name>
</gene>
<keyword evidence="5 7" id="KW-0378">Hydrolase</keyword>
<proteinExistence type="inferred from homology"/>
<comment type="catalytic activity">
    <reaction evidence="7">
        <text>Endonucleolytic cleavage of RNA, removing 5'-extranucleotides from tRNA precursor.</text>
        <dbReference type="EC" id="3.1.26.5"/>
    </reaction>
</comment>
<keyword evidence="4 7" id="KW-0255">Endonuclease</keyword>
<dbReference type="GO" id="GO:0030677">
    <property type="term" value="C:ribonuclease P complex"/>
    <property type="evidence" value="ECO:0007669"/>
    <property type="project" value="TreeGrafter"/>
</dbReference>
<evidence type="ECO:0000256" key="2">
    <source>
        <dbReference type="ARBA" id="ARBA00022694"/>
    </source>
</evidence>
<comment type="function">
    <text evidence="1 7">RNaseP catalyzes the removal of the 5'-leader sequence from pre-tRNA to produce the mature 5'-terminus. It can also cleave other RNA substrates such as 4.5S RNA. The protein component plays an auxiliary but essential role in vivo by binding to the 5'-leader sequence and broadening the substrate specificity of the ribozyme.</text>
</comment>
<keyword evidence="9" id="KW-1185">Reference proteome</keyword>
<keyword evidence="2 7" id="KW-0819">tRNA processing</keyword>
<protein>
    <recommendedName>
        <fullName evidence="7">Ribonuclease P protein component</fullName>
        <shortName evidence="7">RNase P protein</shortName>
        <shortName evidence="7">RNaseP protein</shortName>
        <ecNumber evidence="7">3.1.26.5</ecNumber>
    </recommendedName>
    <alternativeName>
        <fullName evidence="7">Protein C5</fullName>
    </alternativeName>
</protein>
<evidence type="ECO:0000256" key="7">
    <source>
        <dbReference type="HAMAP-Rule" id="MF_00227"/>
    </source>
</evidence>
<dbReference type="RefSeq" id="WP_119322079.1">
    <property type="nucleotide sequence ID" value="NZ_AP025739.1"/>
</dbReference>
<dbReference type="PANTHER" id="PTHR33992">
    <property type="entry name" value="RIBONUCLEASE P PROTEIN COMPONENT"/>
    <property type="match status" value="1"/>
</dbReference>
<evidence type="ECO:0000256" key="3">
    <source>
        <dbReference type="ARBA" id="ARBA00022722"/>
    </source>
</evidence>
<dbReference type="PROSITE" id="PS00648">
    <property type="entry name" value="RIBONUCLEASE_P"/>
    <property type="match status" value="1"/>
</dbReference>
<reference evidence="8 9" key="1">
    <citation type="journal article" date="2019" name="Int. J. Syst. Evol. Microbiol.">
        <title>Capsulimonas corticalis gen. nov., sp. nov., an aerobic capsulated bacterium, of a novel bacterial order, Capsulimonadales ord. nov., of the class Armatimonadia of the phylum Armatimonadetes.</title>
        <authorList>
            <person name="Li J."/>
            <person name="Kudo C."/>
            <person name="Tonouchi A."/>
        </authorList>
    </citation>
    <scope>NUCLEOTIDE SEQUENCE [LARGE SCALE GENOMIC DNA]</scope>
    <source>
        <strain evidence="8 9">AX-7</strain>
    </source>
</reference>
<dbReference type="NCBIfam" id="TIGR00188">
    <property type="entry name" value="rnpA"/>
    <property type="match status" value="1"/>
</dbReference>
<dbReference type="Pfam" id="PF00825">
    <property type="entry name" value="Ribonuclease_P"/>
    <property type="match status" value="1"/>
</dbReference>
<dbReference type="SUPFAM" id="SSF54211">
    <property type="entry name" value="Ribosomal protein S5 domain 2-like"/>
    <property type="match status" value="1"/>
</dbReference>
<dbReference type="PANTHER" id="PTHR33992:SF1">
    <property type="entry name" value="RIBONUCLEASE P PROTEIN COMPONENT"/>
    <property type="match status" value="1"/>
</dbReference>
<organism evidence="8 9">
    <name type="scientific">Capsulimonas corticalis</name>
    <dbReference type="NCBI Taxonomy" id="2219043"/>
    <lineage>
        <taxon>Bacteria</taxon>
        <taxon>Bacillati</taxon>
        <taxon>Armatimonadota</taxon>
        <taxon>Armatimonadia</taxon>
        <taxon>Capsulimonadales</taxon>
        <taxon>Capsulimonadaceae</taxon>
        <taxon>Capsulimonas</taxon>
    </lineage>
</organism>
<dbReference type="GO" id="GO:0004526">
    <property type="term" value="F:ribonuclease P activity"/>
    <property type="evidence" value="ECO:0007669"/>
    <property type="project" value="UniProtKB-UniRule"/>
</dbReference>
<dbReference type="EC" id="3.1.26.5" evidence="7"/>
<keyword evidence="6 7" id="KW-0694">RNA-binding</keyword>
<dbReference type="GO" id="GO:0001682">
    <property type="term" value="P:tRNA 5'-leader removal"/>
    <property type="evidence" value="ECO:0007669"/>
    <property type="project" value="UniProtKB-UniRule"/>
</dbReference>
<dbReference type="InterPro" id="IPR000100">
    <property type="entry name" value="RNase_P"/>
</dbReference>
<evidence type="ECO:0000256" key="4">
    <source>
        <dbReference type="ARBA" id="ARBA00022759"/>
    </source>
</evidence>
<evidence type="ECO:0000256" key="1">
    <source>
        <dbReference type="ARBA" id="ARBA00002663"/>
    </source>
</evidence>
<accession>A0A402CXM5</accession>
<dbReference type="KEGG" id="ccot:CCAX7_42800"/>
<dbReference type="Proteomes" id="UP000287394">
    <property type="component" value="Chromosome"/>
</dbReference>
<evidence type="ECO:0000313" key="8">
    <source>
        <dbReference type="EMBL" id="BDI32229.1"/>
    </source>
</evidence>
<evidence type="ECO:0000313" key="9">
    <source>
        <dbReference type="Proteomes" id="UP000287394"/>
    </source>
</evidence>
<sequence length="122" mass="14108">MLPRYARLKRNRDFRAVYARRRSFHGGVLMLYVRPRTAAERSQGLTAPRFGFVISKKVSKRANIRNRIKRRLREICRLHVLTKMRTDAAVDVMIVARTSATDANFSRLMADVESLGRQAGLF</sequence>
<dbReference type="InterPro" id="IPR020568">
    <property type="entry name" value="Ribosomal_Su5_D2-typ_SF"/>
</dbReference>
<comment type="similarity">
    <text evidence="7">Belongs to the RnpA family.</text>
</comment>
<dbReference type="InterPro" id="IPR014721">
    <property type="entry name" value="Ribsml_uS5_D2-typ_fold_subgr"/>
</dbReference>
<dbReference type="HAMAP" id="MF_00227">
    <property type="entry name" value="RNase_P"/>
    <property type="match status" value="1"/>
</dbReference>
<dbReference type="Gene3D" id="3.30.230.10">
    <property type="match status" value="1"/>
</dbReference>
<dbReference type="OrthoDB" id="196964at2"/>
<comment type="subunit">
    <text evidence="7">Consists of a catalytic RNA component (M1 or rnpB) and a protein subunit.</text>
</comment>
<name>A0A402CXM5_9BACT</name>
<evidence type="ECO:0000256" key="6">
    <source>
        <dbReference type="ARBA" id="ARBA00022884"/>
    </source>
</evidence>